<dbReference type="PANTHER" id="PTHR32089">
    <property type="entry name" value="METHYL-ACCEPTING CHEMOTAXIS PROTEIN MCPB"/>
    <property type="match status" value="1"/>
</dbReference>
<evidence type="ECO:0000313" key="11">
    <source>
        <dbReference type="EMBL" id="MBM3226186.1"/>
    </source>
</evidence>
<keyword evidence="2 8" id="KW-0812">Transmembrane</keyword>
<dbReference type="EMBL" id="VGLS01000819">
    <property type="protein sequence ID" value="MBM3226186.1"/>
    <property type="molecule type" value="Genomic_DNA"/>
</dbReference>
<dbReference type="InterPro" id="IPR004089">
    <property type="entry name" value="MCPsignal_dom"/>
</dbReference>
<dbReference type="Pfam" id="PF00672">
    <property type="entry name" value="HAMP"/>
    <property type="match status" value="1"/>
</dbReference>
<evidence type="ECO:0000256" key="1">
    <source>
        <dbReference type="ARBA" id="ARBA00004141"/>
    </source>
</evidence>
<dbReference type="AlphaFoldDB" id="A0A938B4A0"/>
<proteinExistence type="inferred from homology"/>
<dbReference type="Pfam" id="PF00015">
    <property type="entry name" value="MCPsignal"/>
    <property type="match status" value="1"/>
</dbReference>
<evidence type="ECO:0000313" key="12">
    <source>
        <dbReference type="Proteomes" id="UP000712673"/>
    </source>
</evidence>
<comment type="caution">
    <text evidence="11">The sequence shown here is derived from an EMBL/GenBank/DDBJ whole genome shotgun (WGS) entry which is preliminary data.</text>
</comment>
<organism evidence="11 12">
    <name type="scientific">Tectimicrobiota bacterium</name>
    <dbReference type="NCBI Taxonomy" id="2528274"/>
    <lineage>
        <taxon>Bacteria</taxon>
        <taxon>Pseudomonadati</taxon>
        <taxon>Nitrospinota/Tectimicrobiota group</taxon>
        <taxon>Candidatus Tectimicrobiota</taxon>
    </lineage>
</organism>
<feature type="domain" description="HAMP" evidence="10">
    <location>
        <begin position="295"/>
        <end position="346"/>
    </location>
</feature>
<evidence type="ECO:0000256" key="3">
    <source>
        <dbReference type="ARBA" id="ARBA00022989"/>
    </source>
</evidence>
<dbReference type="SUPFAM" id="SSF58104">
    <property type="entry name" value="Methyl-accepting chemotaxis protein (MCP) signaling domain"/>
    <property type="match status" value="1"/>
</dbReference>
<evidence type="ECO:0000256" key="7">
    <source>
        <dbReference type="PROSITE-ProRule" id="PRU00284"/>
    </source>
</evidence>
<feature type="domain" description="Methyl-accepting transducer" evidence="9">
    <location>
        <begin position="351"/>
        <end position="587"/>
    </location>
</feature>
<dbReference type="SUPFAM" id="SSF158472">
    <property type="entry name" value="HAMP domain-like"/>
    <property type="match status" value="1"/>
</dbReference>
<dbReference type="InterPro" id="IPR003660">
    <property type="entry name" value="HAMP_dom"/>
</dbReference>
<feature type="domain" description="HAMP" evidence="10">
    <location>
        <begin position="236"/>
        <end position="288"/>
    </location>
</feature>
<dbReference type="SMART" id="SM00304">
    <property type="entry name" value="HAMP"/>
    <property type="match status" value="3"/>
</dbReference>
<dbReference type="CDD" id="cd11386">
    <property type="entry name" value="MCP_signal"/>
    <property type="match status" value="1"/>
</dbReference>
<dbReference type="GO" id="GO:0007165">
    <property type="term" value="P:signal transduction"/>
    <property type="evidence" value="ECO:0007669"/>
    <property type="project" value="UniProtKB-KW"/>
</dbReference>
<sequence length="635" mass="67961">MLKKIQQSLQLKLVLPIALGALAVVGFSTVSMFYVKQQSTELAGLTTARAVANQVASLRSFYTSEVVPRAQKAGMRANFDYATEGNTLPSPATLVKVLGEEIQKTYPGTLIRLYSRHPFPHRAATEKYDAFEQEALSTIEQNTKVPFYRMEDVDGRLSMRYAVADVMRASCVGCHNTHPQSPKKDWKEGDVRGIVEVIVPVDEAAAGLQAGAVRVAGMTGGGLALLAIVVIVLLRRTVIKPVQQLVAVSDLVRQGDRTARAEVQNQDEMGTLSVGLNQVLDDLVQLLHTTQTERDQAQAAIQKLLEEVSDVATGDLTVEAEVTADMTGAIADSFNYMIYHLRTIIAQAQETAVYVSTSANEIQATAEHLAQGSEAQTAQILDSSTALDAMVTSIQQVSANAEVSASVAQQTLVNAKQGALAVQNTVEAMQRLRLQVQETVARVQTLGERSYEIGNIVQLISDIADRTSVLALNASIEAALAGEAGQGFAIVAQEVERLAERATEATRQITDLVQTIQSETQQVVHAMEESNRDVAESAQLAEQAGDALNAIEGVSTHLAGLIQSISMASTQQAHGSESLSKTMGEIAEVTQQVATGTKQAAVSINDLAVLAETLRSSVSAFKVPSNTDDTRTHVA</sequence>
<accession>A0A938B4A0</accession>
<dbReference type="Gene3D" id="6.10.340.10">
    <property type="match status" value="1"/>
</dbReference>
<dbReference type="FunFam" id="1.10.287.950:FF:000001">
    <property type="entry name" value="Methyl-accepting chemotaxis sensory transducer"/>
    <property type="match status" value="1"/>
</dbReference>
<dbReference type="PROSITE" id="PS50111">
    <property type="entry name" value="CHEMOTAXIS_TRANSDUC_2"/>
    <property type="match status" value="1"/>
</dbReference>
<evidence type="ECO:0000256" key="6">
    <source>
        <dbReference type="ARBA" id="ARBA00029447"/>
    </source>
</evidence>
<comment type="subcellular location">
    <subcellularLocation>
        <location evidence="1">Membrane</location>
        <topology evidence="1">Multi-pass membrane protein</topology>
    </subcellularLocation>
</comment>
<dbReference type="Proteomes" id="UP000712673">
    <property type="component" value="Unassembled WGS sequence"/>
</dbReference>
<dbReference type="Gene3D" id="1.10.287.950">
    <property type="entry name" value="Methyl-accepting chemotaxis protein"/>
    <property type="match status" value="1"/>
</dbReference>
<protein>
    <submittedName>
        <fullName evidence="11">DUF3365 domain-containing protein</fullName>
    </submittedName>
</protein>
<dbReference type="GO" id="GO:0006935">
    <property type="term" value="P:chemotaxis"/>
    <property type="evidence" value="ECO:0007669"/>
    <property type="project" value="UniProtKB-ARBA"/>
</dbReference>
<evidence type="ECO:0000256" key="5">
    <source>
        <dbReference type="ARBA" id="ARBA00023224"/>
    </source>
</evidence>
<feature type="transmembrane region" description="Helical" evidence="8">
    <location>
        <begin position="12"/>
        <end position="35"/>
    </location>
</feature>
<keyword evidence="5 7" id="KW-0807">Transducer</keyword>
<evidence type="ECO:0000256" key="2">
    <source>
        <dbReference type="ARBA" id="ARBA00022692"/>
    </source>
</evidence>
<keyword evidence="3 8" id="KW-1133">Transmembrane helix</keyword>
<dbReference type="GO" id="GO:0016020">
    <property type="term" value="C:membrane"/>
    <property type="evidence" value="ECO:0007669"/>
    <property type="project" value="UniProtKB-SubCell"/>
</dbReference>
<dbReference type="PANTHER" id="PTHR32089:SF119">
    <property type="entry name" value="METHYL-ACCEPTING CHEMOTAXIS PROTEIN CTPL"/>
    <property type="match status" value="1"/>
</dbReference>
<dbReference type="InterPro" id="IPR021796">
    <property type="entry name" value="Tll0287-like_dom"/>
</dbReference>
<dbReference type="SMART" id="SM00283">
    <property type="entry name" value="MA"/>
    <property type="match status" value="1"/>
</dbReference>
<comment type="similarity">
    <text evidence="6">Belongs to the methyl-accepting chemotaxis (MCP) protein family.</text>
</comment>
<gene>
    <name evidence="11" type="ORF">FJZ47_20665</name>
</gene>
<evidence type="ECO:0000259" key="9">
    <source>
        <dbReference type="PROSITE" id="PS50111"/>
    </source>
</evidence>
<dbReference type="CDD" id="cd06225">
    <property type="entry name" value="HAMP"/>
    <property type="match status" value="1"/>
</dbReference>
<dbReference type="Pfam" id="PF11845">
    <property type="entry name" value="Tll0287-like"/>
    <property type="match status" value="1"/>
</dbReference>
<evidence type="ECO:0000259" key="10">
    <source>
        <dbReference type="PROSITE" id="PS50885"/>
    </source>
</evidence>
<reference evidence="11" key="1">
    <citation type="submission" date="2019-03" db="EMBL/GenBank/DDBJ databases">
        <title>Lake Tanganyika Metagenome-Assembled Genomes (MAGs).</title>
        <authorList>
            <person name="Tran P."/>
        </authorList>
    </citation>
    <scope>NUCLEOTIDE SEQUENCE</scope>
    <source>
        <strain evidence="11">K_DeepCast_65m_m2_066</strain>
    </source>
</reference>
<evidence type="ECO:0000256" key="4">
    <source>
        <dbReference type="ARBA" id="ARBA00023136"/>
    </source>
</evidence>
<dbReference type="PROSITE" id="PS50885">
    <property type="entry name" value="HAMP"/>
    <property type="match status" value="2"/>
</dbReference>
<keyword evidence="4 8" id="KW-0472">Membrane</keyword>
<name>A0A938B4A0_UNCTE</name>
<evidence type="ECO:0000256" key="8">
    <source>
        <dbReference type="SAM" id="Phobius"/>
    </source>
</evidence>